<organism evidence="1 2">
    <name type="scientific">Myotis myotis</name>
    <name type="common">Greater mouse-eared bat</name>
    <name type="synonym">Vespertilio myotis</name>
    <dbReference type="NCBI Taxonomy" id="51298"/>
    <lineage>
        <taxon>Eukaryota</taxon>
        <taxon>Metazoa</taxon>
        <taxon>Chordata</taxon>
        <taxon>Craniata</taxon>
        <taxon>Vertebrata</taxon>
        <taxon>Euteleostomi</taxon>
        <taxon>Mammalia</taxon>
        <taxon>Eutheria</taxon>
        <taxon>Laurasiatheria</taxon>
        <taxon>Chiroptera</taxon>
        <taxon>Yangochiroptera</taxon>
        <taxon>Vespertilionidae</taxon>
        <taxon>Myotis</taxon>
    </lineage>
</organism>
<dbReference type="EMBL" id="JABWUV010000040">
    <property type="protein sequence ID" value="KAF6270142.1"/>
    <property type="molecule type" value="Genomic_DNA"/>
</dbReference>
<name>A0A7J7R228_MYOMY</name>
<proteinExistence type="predicted"/>
<protein>
    <submittedName>
        <fullName evidence="1">Uncharacterized protein</fullName>
    </submittedName>
</protein>
<dbReference type="Proteomes" id="UP000527355">
    <property type="component" value="Unassembled WGS sequence"/>
</dbReference>
<gene>
    <name evidence="1" type="ORF">mMyoMyo1_011197</name>
</gene>
<sequence>MKFACEVECGVELDLFMQQGRGQPWSLPREEGERRAARLSGRWALKSLRARRRAWPPRSGSECPDRLRGGRWRAEGWGRAATNRGGGHGSGRPHRLALPSLPPWSAPRLPALGPGVHAALGARSGGPGPAWADRWAPWRGHWLPGPRREPGVGCHPPAAPRTGPSAAAAAAEWGACPSSGRPPCCSAPAPWPGLLRADAAPPELGRSTGRTPFAGPVPPRRAGVPVCLPAGQLRVLCGRAVLPCGGFERQQQEPGKDCALHLALGPPFWDRAMCALHLALGPPFWDGAMCFLTGRSRC</sequence>
<evidence type="ECO:0000313" key="1">
    <source>
        <dbReference type="EMBL" id="KAF6270142.1"/>
    </source>
</evidence>
<reference evidence="1 2" key="1">
    <citation type="journal article" date="2020" name="Nature">
        <title>Six reference-quality genomes reveal evolution of bat adaptations.</title>
        <authorList>
            <person name="Jebb D."/>
            <person name="Huang Z."/>
            <person name="Pippel M."/>
            <person name="Hughes G.M."/>
            <person name="Lavrichenko K."/>
            <person name="Devanna P."/>
            <person name="Winkler S."/>
            <person name="Jermiin L.S."/>
            <person name="Skirmuntt E.C."/>
            <person name="Katzourakis A."/>
            <person name="Burkitt-Gray L."/>
            <person name="Ray D.A."/>
            <person name="Sullivan K.A.M."/>
            <person name="Roscito J.G."/>
            <person name="Kirilenko B.M."/>
            <person name="Davalos L.M."/>
            <person name="Corthals A.P."/>
            <person name="Power M.L."/>
            <person name="Jones G."/>
            <person name="Ransome R.D."/>
            <person name="Dechmann D.K.N."/>
            <person name="Locatelli A.G."/>
            <person name="Puechmaille S.J."/>
            <person name="Fedrigo O."/>
            <person name="Jarvis E.D."/>
            <person name="Hiller M."/>
            <person name="Vernes S.C."/>
            <person name="Myers E.W."/>
            <person name="Teeling E.C."/>
        </authorList>
    </citation>
    <scope>NUCLEOTIDE SEQUENCE [LARGE SCALE GENOMIC DNA]</scope>
    <source>
        <strain evidence="1">MMyoMyo1</strain>
        <tissue evidence="1">Flight muscle</tissue>
    </source>
</reference>
<keyword evidence="2" id="KW-1185">Reference proteome</keyword>
<accession>A0A7J7R228</accession>
<dbReference type="AlphaFoldDB" id="A0A7J7R228"/>
<comment type="caution">
    <text evidence="1">The sequence shown here is derived from an EMBL/GenBank/DDBJ whole genome shotgun (WGS) entry which is preliminary data.</text>
</comment>
<evidence type="ECO:0000313" key="2">
    <source>
        <dbReference type="Proteomes" id="UP000527355"/>
    </source>
</evidence>